<dbReference type="Pfam" id="PF06201">
    <property type="entry name" value="PITH"/>
    <property type="match status" value="1"/>
</dbReference>
<dbReference type="EMBL" id="CZPT02001731">
    <property type="protein sequence ID" value="SCU71782.1"/>
    <property type="molecule type" value="Genomic_DNA"/>
</dbReference>
<dbReference type="RefSeq" id="XP_067082381.1">
    <property type="nucleotide sequence ID" value="XM_067226280.1"/>
</dbReference>
<gene>
    <name evidence="3" type="ORF">TEOVI_000336300</name>
</gene>
<dbReference type="InterPro" id="IPR008979">
    <property type="entry name" value="Galactose-bd-like_sf"/>
</dbReference>
<sequence length="215" mass="23704">MPCNCRQGTGTHDHLQDGFARGGMFGVGSPLNAQVDVDLLQLWNSRNSVSEAARIFDPAKGDNDQPICSDADPELLLLIPLKEVCRIRSVSILGTNDDFAPSQVKLFCNPTGVVGFDSVRRLQHQEEIQLAQVSADDRIAYRLNPAKFSSAGCMGMLFEHSFGDDETHILRIELFGESTGRPVYQQTATNVVYEAMANPTDHNVGEELKKTFTIF</sequence>
<reference evidence="3" key="1">
    <citation type="submission" date="2016-09" db="EMBL/GenBank/DDBJ databases">
        <authorList>
            <person name="Hebert L."/>
            <person name="Moumen B."/>
        </authorList>
    </citation>
    <scope>NUCLEOTIDE SEQUENCE [LARGE SCALE GENOMIC DNA]</scope>
    <source>
        <strain evidence="3">OVI</strain>
    </source>
</reference>
<dbReference type="VEuPathDB" id="TriTrypDB:TEOVI_000336300"/>
<accession>A0A1G4IH67</accession>
<evidence type="ECO:0000259" key="2">
    <source>
        <dbReference type="PROSITE" id="PS51532"/>
    </source>
</evidence>
<dbReference type="SMR" id="A0A1G4IH67"/>
<dbReference type="PANTHER" id="PTHR12175">
    <property type="entry name" value="AD039 HT014 THIOREDOXIN FAMILY TRP26"/>
    <property type="match status" value="1"/>
</dbReference>
<dbReference type="InterPro" id="IPR010400">
    <property type="entry name" value="PITH_dom"/>
</dbReference>
<keyword evidence="4" id="KW-1185">Reference proteome</keyword>
<comment type="caution">
    <text evidence="3">The sequence shown here is derived from an EMBL/GenBank/DDBJ whole genome shotgun (WGS) entry which is preliminary data.</text>
</comment>
<dbReference type="PROSITE" id="PS51532">
    <property type="entry name" value="PITH"/>
    <property type="match status" value="1"/>
</dbReference>
<evidence type="ECO:0000256" key="1">
    <source>
        <dbReference type="ARBA" id="ARBA00025788"/>
    </source>
</evidence>
<dbReference type="GeneID" id="92377303"/>
<dbReference type="Proteomes" id="UP000195570">
    <property type="component" value="Unassembled WGS sequence"/>
</dbReference>
<dbReference type="InterPro" id="IPR037047">
    <property type="entry name" value="PITH_dom_sf"/>
</dbReference>
<organism evidence="3 4">
    <name type="scientific">Trypanosoma equiperdum</name>
    <dbReference type="NCBI Taxonomy" id="5694"/>
    <lineage>
        <taxon>Eukaryota</taxon>
        <taxon>Discoba</taxon>
        <taxon>Euglenozoa</taxon>
        <taxon>Kinetoplastea</taxon>
        <taxon>Metakinetoplastina</taxon>
        <taxon>Trypanosomatida</taxon>
        <taxon>Trypanosomatidae</taxon>
        <taxon>Trypanosoma</taxon>
    </lineage>
</organism>
<evidence type="ECO:0000313" key="3">
    <source>
        <dbReference type="EMBL" id="SCU71782.1"/>
    </source>
</evidence>
<comment type="similarity">
    <text evidence="1">Belongs to the PITHD1 family.</text>
</comment>
<dbReference type="PANTHER" id="PTHR12175:SF1">
    <property type="entry name" value="PITH DOMAIN-CONTAINING PROTEIN 1"/>
    <property type="match status" value="1"/>
</dbReference>
<dbReference type="GO" id="GO:0005737">
    <property type="term" value="C:cytoplasm"/>
    <property type="evidence" value="ECO:0007669"/>
    <property type="project" value="UniProtKB-ARBA"/>
</dbReference>
<dbReference type="InterPro" id="IPR045099">
    <property type="entry name" value="PITH1-like"/>
</dbReference>
<protein>
    <submittedName>
        <fullName evidence="3">PITH domain-containing protein</fullName>
    </submittedName>
</protein>
<evidence type="ECO:0000313" key="4">
    <source>
        <dbReference type="Proteomes" id="UP000195570"/>
    </source>
</evidence>
<dbReference type="AlphaFoldDB" id="A0A1G4IH67"/>
<dbReference type="Gene3D" id="2.60.120.470">
    <property type="entry name" value="PITH domain"/>
    <property type="match status" value="1"/>
</dbReference>
<feature type="domain" description="PITH" evidence="2">
    <location>
        <begin position="20"/>
        <end position="195"/>
    </location>
</feature>
<proteinExistence type="inferred from homology"/>
<dbReference type="SUPFAM" id="SSF49785">
    <property type="entry name" value="Galactose-binding domain-like"/>
    <property type="match status" value="1"/>
</dbReference>
<name>A0A1G4IH67_TRYEQ</name>